<dbReference type="InterPro" id="IPR017972">
    <property type="entry name" value="Cyt_P450_CS"/>
</dbReference>
<reference evidence="10 11" key="1">
    <citation type="submission" date="2015-06" db="EMBL/GenBank/DDBJ databases">
        <title>Survival trade-offs in plant roots during colonization by closely related pathogenic and mutualistic fungi.</title>
        <authorList>
            <person name="Hacquard S."/>
            <person name="Kracher B."/>
            <person name="Hiruma K."/>
            <person name="Weinman A."/>
            <person name="Muench P."/>
            <person name="Garrido Oter R."/>
            <person name="Ver Loren van Themaat E."/>
            <person name="Dallerey J.-F."/>
            <person name="Damm U."/>
            <person name="Henrissat B."/>
            <person name="Lespinet O."/>
            <person name="Thon M."/>
            <person name="Kemen E."/>
            <person name="McHardy A.C."/>
            <person name="Schulze-Lefert P."/>
            <person name="O'Connell R.J."/>
        </authorList>
    </citation>
    <scope>NUCLEOTIDE SEQUENCE [LARGE SCALE GENOMIC DNA]</scope>
    <source>
        <strain evidence="10 11">MAFF 238704</strain>
    </source>
</reference>
<dbReference type="InterPro" id="IPR002403">
    <property type="entry name" value="Cyt_P450_E_grp-IV"/>
</dbReference>
<keyword evidence="3 7" id="KW-0349">Heme</keyword>
<organism evidence="10 11">
    <name type="scientific">Colletotrichum incanum</name>
    <name type="common">Soybean anthracnose fungus</name>
    <dbReference type="NCBI Taxonomy" id="1573173"/>
    <lineage>
        <taxon>Eukaryota</taxon>
        <taxon>Fungi</taxon>
        <taxon>Dikarya</taxon>
        <taxon>Ascomycota</taxon>
        <taxon>Pezizomycotina</taxon>
        <taxon>Sordariomycetes</taxon>
        <taxon>Hypocreomycetidae</taxon>
        <taxon>Glomerellales</taxon>
        <taxon>Glomerellaceae</taxon>
        <taxon>Colletotrichum</taxon>
        <taxon>Colletotrichum spaethianum species complex</taxon>
    </lineage>
</organism>
<keyword evidence="11" id="KW-1185">Reference proteome</keyword>
<evidence type="ECO:0000256" key="7">
    <source>
        <dbReference type="PIRSR" id="PIRSR602403-1"/>
    </source>
</evidence>
<dbReference type="InterPro" id="IPR050121">
    <property type="entry name" value="Cytochrome_P450_monoxygenase"/>
</dbReference>
<keyword evidence="8" id="KW-0560">Oxidoreductase</keyword>
<sequence length="531" mass="60676">LMLVHHVVIHEIYFLQKKMLLTQISLVSALWATLIFISFFAIISALYALWFSPYSHIPGPKVCKITRLWVAFFDVRLQRTAKIHEWHKKYGPIILITPGEVSFSEPSTTREIYGATSRHPKSTFFDNFIAYGQRATFNSLGYEEHRERRGYTSAFFQPSSMYQPQMVKPIRQRVIAFLQHIGHSVGQESDSTTLDFFQLSNRYAFDNITRLMLGSEYSTRTIETVGMERDVLDDLKYCEAFQPLLFNLPTIHYVLKFVVSLIYHDPNFFTGEHQLTEWNTERFNKKAANLRPEEDKYSLVGKLREHRSKLGEPLTESWINAELLDNLSAAQRTVSCALTYVLWNLARNPQWQVKIRREVAALSLEADGLPSFGNINKTPVLEACIKESYRLNPISSGRAERVVPVGKKYDGVFLPKGTIVSTSTLAIQHTKSVFHQPHIYDPNRWFGAGPDQLRTMEKFYMPFGYGSRVCLGKAFATVEVKLLVACLLLQYNISEDPGSGTNVDSMAQLGTQDALPKGLKCDLKVERVLYA</sequence>
<dbReference type="PANTHER" id="PTHR24305">
    <property type="entry name" value="CYTOCHROME P450"/>
    <property type="match status" value="1"/>
</dbReference>
<dbReference type="Gene3D" id="1.10.630.10">
    <property type="entry name" value="Cytochrome P450"/>
    <property type="match status" value="1"/>
</dbReference>
<dbReference type="GO" id="GO:0005506">
    <property type="term" value="F:iron ion binding"/>
    <property type="evidence" value="ECO:0007669"/>
    <property type="project" value="InterPro"/>
</dbReference>
<dbReference type="Pfam" id="PF00067">
    <property type="entry name" value="p450"/>
    <property type="match status" value="1"/>
</dbReference>
<evidence type="ECO:0000256" key="6">
    <source>
        <dbReference type="ARBA" id="ARBA00023033"/>
    </source>
</evidence>
<dbReference type="AlphaFoldDB" id="A0A161WZ87"/>
<dbReference type="PRINTS" id="PR00465">
    <property type="entry name" value="EP450IV"/>
</dbReference>
<dbReference type="GO" id="GO:0016705">
    <property type="term" value="F:oxidoreductase activity, acting on paired donors, with incorporation or reduction of molecular oxygen"/>
    <property type="evidence" value="ECO:0007669"/>
    <property type="project" value="InterPro"/>
</dbReference>
<comment type="similarity">
    <text evidence="2 8">Belongs to the cytochrome P450 family.</text>
</comment>
<keyword evidence="9" id="KW-0812">Transmembrane</keyword>
<gene>
    <name evidence="10" type="ORF">CI238_08673</name>
</gene>
<name>A0A161WZ87_COLIC</name>
<accession>A0A161WZ87</accession>
<evidence type="ECO:0000256" key="4">
    <source>
        <dbReference type="ARBA" id="ARBA00022723"/>
    </source>
</evidence>
<feature type="binding site" description="axial binding residue" evidence="7">
    <location>
        <position position="470"/>
    </location>
    <ligand>
        <name>heme</name>
        <dbReference type="ChEBI" id="CHEBI:30413"/>
    </ligand>
    <ligandPart>
        <name>Fe</name>
        <dbReference type="ChEBI" id="CHEBI:18248"/>
    </ligandPart>
</feature>
<dbReference type="SUPFAM" id="SSF48264">
    <property type="entry name" value="Cytochrome P450"/>
    <property type="match status" value="1"/>
</dbReference>
<dbReference type="STRING" id="1573173.A0A161WZ87"/>
<dbReference type="GO" id="GO:0004497">
    <property type="term" value="F:monooxygenase activity"/>
    <property type="evidence" value="ECO:0007669"/>
    <property type="project" value="UniProtKB-KW"/>
</dbReference>
<evidence type="ECO:0000256" key="1">
    <source>
        <dbReference type="ARBA" id="ARBA00001971"/>
    </source>
</evidence>
<comment type="caution">
    <text evidence="10">The sequence shown here is derived from an EMBL/GenBank/DDBJ whole genome shotgun (WGS) entry which is preliminary data.</text>
</comment>
<evidence type="ECO:0000256" key="2">
    <source>
        <dbReference type="ARBA" id="ARBA00010617"/>
    </source>
</evidence>
<evidence type="ECO:0000256" key="9">
    <source>
        <dbReference type="SAM" id="Phobius"/>
    </source>
</evidence>
<keyword evidence="9" id="KW-0472">Membrane</keyword>
<dbReference type="Proteomes" id="UP000076584">
    <property type="component" value="Unassembled WGS sequence"/>
</dbReference>
<evidence type="ECO:0000256" key="5">
    <source>
        <dbReference type="ARBA" id="ARBA00023004"/>
    </source>
</evidence>
<dbReference type="PANTHER" id="PTHR24305:SF218">
    <property type="entry name" value="P450, PUTATIVE (EUROFUNG)-RELATED"/>
    <property type="match status" value="1"/>
</dbReference>
<dbReference type="InterPro" id="IPR001128">
    <property type="entry name" value="Cyt_P450"/>
</dbReference>
<protein>
    <submittedName>
        <fullName evidence="10">Cytochrome p450 family protein</fullName>
    </submittedName>
</protein>
<dbReference type="PRINTS" id="PR00385">
    <property type="entry name" value="P450"/>
</dbReference>
<evidence type="ECO:0000313" key="10">
    <source>
        <dbReference type="EMBL" id="KZL86606.1"/>
    </source>
</evidence>
<keyword evidence="4 7" id="KW-0479">Metal-binding</keyword>
<comment type="cofactor">
    <cofactor evidence="1 7">
        <name>heme</name>
        <dbReference type="ChEBI" id="CHEBI:30413"/>
    </cofactor>
</comment>
<proteinExistence type="inferred from homology"/>
<keyword evidence="5 7" id="KW-0408">Iron</keyword>
<dbReference type="PROSITE" id="PS00086">
    <property type="entry name" value="CYTOCHROME_P450"/>
    <property type="match status" value="1"/>
</dbReference>
<dbReference type="EMBL" id="LFIW01000407">
    <property type="protein sequence ID" value="KZL86606.1"/>
    <property type="molecule type" value="Genomic_DNA"/>
</dbReference>
<evidence type="ECO:0000256" key="3">
    <source>
        <dbReference type="ARBA" id="ARBA00022617"/>
    </source>
</evidence>
<keyword evidence="6 8" id="KW-0503">Monooxygenase</keyword>
<evidence type="ECO:0000313" key="11">
    <source>
        <dbReference type="Proteomes" id="UP000076584"/>
    </source>
</evidence>
<feature type="transmembrane region" description="Helical" evidence="9">
    <location>
        <begin position="26"/>
        <end position="50"/>
    </location>
</feature>
<keyword evidence="9" id="KW-1133">Transmembrane helix</keyword>
<dbReference type="InterPro" id="IPR036396">
    <property type="entry name" value="Cyt_P450_sf"/>
</dbReference>
<feature type="non-terminal residue" evidence="10">
    <location>
        <position position="1"/>
    </location>
</feature>
<evidence type="ECO:0000256" key="8">
    <source>
        <dbReference type="RuleBase" id="RU000461"/>
    </source>
</evidence>
<dbReference type="GO" id="GO:0020037">
    <property type="term" value="F:heme binding"/>
    <property type="evidence" value="ECO:0007669"/>
    <property type="project" value="InterPro"/>
</dbReference>